<comment type="caution">
    <text evidence="5">The sequence shown here is derived from an EMBL/GenBank/DDBJ whole genome shotgun (WGS) entry which is preliminary data.</text>
</comment>
<evidence type="ECO:0000259" key="4">
    <source>
        <dbReference type="Pfam" id="PF13193"/>
    </source>
</evidence>
<gene>
    <name evidence="5" type="ORF">EAS64_04250</name>
</gene>
<dbReference type="InterPro" id="IPR025110">
    <property type="entry name" value="AMP-bd_C"/>
</dbReference>
<dbReference type="Pfam" id="PF00501">
    <property type="entry name" value="AMP-binding"/>
    <property type="match status" value="1"/>
</dbReference>
<name>A0A6P2C6J1_9ACTN</name>
<proteinExistence type="inferred from homology"/>
<dbReference type="InterPro" id="IPR042099">
    <property type="entry name" value="ANL_N_sf"/>
</dbReference>
<evidence type="ECO:0000313" key="5">
    <source>
        <dbReference type="EMBL" id="TVZ06607.1"/>
    </source>
</evidence>
<dbReference type="Gene3D" id="3.30.300.30">
    <property type="match status" value="1"/>
</dbReference>
<evidence type="ECO:0000256" key="2">
    <source>
        <dbReference type="ARBA" id="ARBA00022598"/>
    </source>
</evidence>
<dbReference type="Gene3D" id="3.40.50.12780">
    <property type="entry name" value="N-terminal domain of ligase-like"/>
    <property type="match status" value="1"/>
</dbReference>
<dbReference type="PANTHER" id="PTHR43201">
    <property type="entry name" value="ACYL-COA SYNTHETASE"/>
    <property type="match status" value="1"/>
</dbReference>
<accession>A0A6P2C6J1</accession>
<reference evidence="5 6" key="1">
    <citation type="submission" date="2018-11" db="EMBL/GenBank/DDBJ databases">
        <title>Trebonia kvetii gen.nov., sp.nov., a novel acidophilic actinobacterium, and proposal of the new actinobacterial family Treboniaceae fam. nov.</title>
        <authorList>
            <person name="Rapoport D."/>
            <person name="Sagova-Mareckova M."/>
            <person name="Sedlacek I."/>
            <person name="Provaznik J."/>
            <person name="Kralova S."/>
            <person name="Pavlinic D."/>
            <person name="Benes V."/>
            <person name="Kopecky J."/>
        </authorList>
    </citation>
    <scope>NUCLEOTIDE SEQUENCE [LARGE SCALE GENOMIC DNA]</scope>
    <source>
        <strain evidence="5 6">15Tr583</strain>
    </source>
</reference>
<dbReference type="InterPro" id="IPR020845">
    <property type="entry name" value="AMP-binding_CS"/>
</dbReference>
<dbReference type="GO" id="GO:0031956">
    <property type="term" value="F:medium-chain fatty acid-CoA ligase activity"/>
    <property type="evidence" value="ECO:0007669"/>
    <property type="project" value="TreeGrafter"/>
</dbReference>
<feature type="domain" description="AMP-binding enzyme C-terminal" evidence="4">
    <location>
        <begin position="478"/>
        <end position="553"/>
    </location>
</feature>
<sequence>MSAQGAPVLRQPSSTYELLLDAATAWPDGIASQWIPEPADHTRCLSWTYAELAGTVTRIANALTTLGVRRQDAVTLCGVNTSTLYAATLAAQAAGIAAPVNPALSGERIAELIRRTGSRVLIAAGPELDPQLWQRLLGVARQAGMTAVLALRPDGVHGDPLALDAGGDVTADGTPVGRGLLVAYLDDLIAGQPAGHLVAGWPAAAELAAFVHTGGTTGAPKVAAHTHANQLACGRGIALCSGLASGEGVLGGLPLFHVNALIVTGIAPVFSGARVVWPGPAGYRDKALYTRFWQVIEHYRIAAMSAVPTVYATLAQVPVDADISSLRLPIAGAAPLPSSVREAFALHTGRRLLEGYGLTEATCATTWTRPGEERPGSVGRALPEQQVKAVRIGEDGSWADCAPGETGVLAISGPAVFAGYVTDPRLGGPRVSTDGFVRDGWLDTGDLGHVDADGFVFLTGRAKDLIIRGGHNIDPKAIEDALLAHPAVAAAAAVGRPDRHSGEVPVAYVVPAAPGRLDEADLLAWAADAIDEAAARPKHIYQVDAIPLTAVGKQFKPALAADAAARAVTEELAAAGLPDARATAAHEDGQLVVTVTGADPARVRAAAAGFALTVRCGPSPALRPAGSDPQKGTRS</sequence>
<protein>
    <submittedName>
        <fullName evidence="5">Acyl-CoA synthetase</fullName>
    </submittedName>
</protein>
<dbReference type="InterPro" id="IPR045851">
    <property type="entry name" value="AMP-bd_C_sf"/>
</dbReference>
<comment type="similarity">
    <text evidence="1">Belongs to the ATP-dependent AMP-binding enzyme family.</text>
</comment>
<dbReference type="SUPFAM" id="SSF56801">
    <property type="entry name" value="Acetyl-CoA synthetase-like"/>
    <property type="match status" value="1"/>
</dbReference>
<keyword evidence="6" id="KW-1185">Reference proteome</keyword>
<dbReference type="PANTHER" id="PTHR43201:SF5">
    <property type="entry name" value="MEDIUM-CHAIN ACYL-COA LIGASE ACSF2, MITOCHONDRIAL"/>
    <property type="match status" value="1"/>
</dbReference>
<keyword evidence="2" id="KW-0436">Ligase</keyword>
<dbReference type="EMBL" id="RPFW01000001">
    <property type="protein sequence ID" value="TVZ06607.1"/>
    <property type="molecule type" value="Genomic_DNA"/>
</dbReference>
<evidence type="ECO:0000313" key="6">
    <source>
        <dbReference type="Proteomes" id="UP000460272"/>
    </source>
</evidence>
<feature type="domain" description="AMP-dependent synthetase/ligase" evidence="3">
    <location>
        <begin position="43"/>
        <end position="420"/>
    </location>
</feature>
<dbReference type="GO" id="GO:0006631">
    <property type="term" value="P:fatty acid metabolic process"/>
    <property type="evidence" value="ECO:0007669"/>
    <property type="project" value="TreeGrafter"/>
</dbReference>
<dbReference type="NCBIfam" id="NF005714">
    <property type="entry name" value="PRK07529.1"/>
    <property type="match status" value="1"/>
</dbReference>
<dbReference type="InterPro" id="IPR000873">
    <property type="entry name" value="AMP-dep_synth/lig_dom"/>
</dbReference>
<evidence type="ECO:0000256" key="1">
    <source>
        <dbReference type="ARBA" id="ARBA00006432"/>
    </source>
</evidence>
<dbReference type="Pfam" id="PF13193">
    <property type="entry name" value="AMP-binding_C"/>
    <property type="match status" value="1"/>
</dbReference>
<evidence type="ECO:0000259" key="3">
    <source>
        <dbReference type="Pfam" id="PF00501"/>
    </source>
</evidence>
<dbReference type="PROSITE" id="PS00455">
    <property type="entry name" value="AMP_BINDING"/>
    <property type="match status" value="1"/>
</dbReference>
<dbReference type="AlphaFoldDB" id="A0A6P2C6J1"/>
<dbReference type="RefSeq" id="WP_145851360.1">
    <property type="nucleotide sequence ID" value="NZ_RPFW01000001.1"/>
</dbReference>
<dbReference type="Proteomes" id="UP000460272">
    <property type="component" value="Unassembled WGS sequence"/>
</dbReference>
<dbReference type="OrthoDB" id="9803968at2"/>
<organism evidence="5 6">
    <name type="scientific">Trebonia kvetii</name>
    <dbReference type="NCBI Taxonomy" id="2480626"/>
    <lineage>
        <taxon>Bacteria</taxon>
        <taxon>Bacillati</taxon>
        <taxon>Actinomycetota</taxon>
        <taxon>Actinomycetes</taxon>
        <taxon>Streptosporangiales</taxon>
        <taxon>Treboniaceae</taxon>
        <taxon>Trebonia</taxon>
    </lineage>
</organism>